<name>X8DTT0_9MYCO</name>
<keyword evidence="1" id="KW-0012">Acyltransferase</keyword>
<evidence type="ECO:0000313" key="1">
    <source>
        <dbReference type="EMBL" id="EUA71128.1"/>
    </source>
</evidence>
<dbReference type="AlphaFoldDB" id="X8DTT0"/>
<dbReference type="EC" id="2.3.1.-" evidence="1"/>
<dbReference type="SUPFAM" id="SSF52777">
    <property type="entry name" value="CoA-dependent acyltransferases"/>
    <property type="match status" value="1"/>
</dbReference>
<proteinExistence type="predicted"/>
<dbReference type="GO" id="GO:0016746">
    <property type="term" value="F:acyltransferase activity"/>
    <property type="evidence" value="ECO:0007669"/>
    <property type="project" value="UniProtKB-KW"/>
</dbReference>
<accession>X8DTT0</accession>
<dbReference type="EMBL" id="JAOJ01000002">
    <property type="protein sequence ID" value="EUA71128.1"/>
    <property type="molecule type" value="Genomic_DNA"/>
</dbReference>
<dbReference type="Gene3D" id="3.30.559.10">
    <property type="entry name" value="Chloramphenicol acetyltransferase-like domain"/>
    <property type="match status" value="1"/>
</dbReference>
<evidence type="ECO:0000313" key="2">
    <source>
        <dbReference type="Proteomes" id="UP000023351"/>
    </source>
</evidence>
<gene>
    <name evidence="1" type="ORF">I540_3647</name>
</gene>
<reference evidence="1 2" key="1">
    <citation type="submission" date="2013-12" db="EMBL/GenBank/DDBJ databases">
        <authorList>
            <person name="Zelazny A."/>
            <person name="Olivier K."/>
            <person name="Holland S."/>
            <person name="Lenaerts A."/>
            <person name="Ordway D."/>
            <person name="DeGroote M.A."/>
            <person name="Parker T."/>
            <person name="Sizemore C."/>
            <person name="Tallon L.J."/>
            <person name="Sadzewicz L.K."/>
            <person name="Sengamalay N."/>
            <person name="Fraser C.M."/>
            <person name="Hine E."/>
            <person name="Shefchek K.A."/>
            <person name="Das S.P."/>
            <person name="Tettelin H."/>
        </authorList>
    </citation>
    <scope>NUCLEOTIDE SEQUENCE [LARGE SCALE GENOMIC DNA]</scope>
    <source>
        <strain evidence="1 2">1513</strain>
    </source>
</reference>
<dbReference type="PATRIC" id="fig|1299321.3.peg.3506"/>
<dbReference type="Proteomes" id="UP000023351">
    <property type="component" value="Unassembled WGS sequence"/>
</dbReference>
<sequence>MRGGPVTVSLTDKWEPTAGSVITWQPSPASYAKALEAPVSDVPPSFMQVQHLRTYLRQAAKGLDFSRVLVFTLDMPGRCDKRAMGHVINAHLRRHDTYRSWFSLDDEQNIVRRTMADPADVEFVQVKLGEMTSDEVRELVVSETPTPSGGIASVSESSRVQDISLSTSASITCIWTPPLPVC</sequence>
<protein>
    <submittedName>
        <fullName evidence="1">Trehalose-2-sulfate acyltransferase papA2 domain protein</fullName>
        <ecNumber evidence="1">2.3.1.-</ecNumber>
    </submittedName>
</protein>
<dbReference type="InterPro" id="IPR023213">
    <property type="entry name" value="CAT-like_dom_sf"/>
</dbReference>
<organism evidence="1 2">
    <name type="scientific">Mycobacteroides abscessus subsp. bolletii 1513</name>
    <dbReference type="NCBI Taxonomy" id="1299321"/>
    <lineage>
        <taxon>Bacteria</taxon>
        <taxon>Bacillati</taxon>
        <taxon>Actinomycetota</taxon>
        <taxon>Actinomycetes</taxon>
        <taxon>Mycobacteriales</taxon>
        <taxon>Mycobacteriaceae</taxon>
        <taxon>Mycobacteroides</taxon>
        <taxon>Mycobacteroides abscessus</taxon>
    </lineage>
</organism>
<comment type="caution">
    <text evidence="1">The sequence shown here is derived from an EMBL/GenBank/DDBJ whole genome shotgun (WGS) entry which is preliminary data.</text>
</comment>
<keyword evidence="1" id="KW-0808">Transferase</keyword>